<keyword evidence="3" id="KW-1185">Reference proteome</keyword>
<feature type="region of interest" description="Disordered" evidence="1">
    <location>
        <begin position="182"/>
        <end position="288"/>
    </location>
</feature>
<dbReference type="Proteomes" id="UP000320762">
    <property type="component" value="Unassembled WGS sequence"/>
</dbReference>
<evidence type="ECO:0000313" key="2">
    <source>
        <dbReference type="EMBL" id="TRM69044.1"/>
    </source>
</evidence>
<accession>A0A550CW86</accession>
<sequence>MSTTFAYPAQPSATMFKTEIDALFTLAYNTPASFDAVDRPAEEFYTYASIGCAEPCPLYLPRHLRLVTSRPTKKHRRTAFDGFLTVASTVLRAAHEKTEKPRATPSPAQVMEGVRAQKAAEDNALRAFYEKNPALAALRAPPTPVMQLPTPPASPGSESDSLLAAVSVVVAAKPAPICLATPTSSYFNKREPQAPMTPPDSPTVPRHALSKTSRAPLQAIQAPPQAQPAPLQSNRAAVPSKIPRLTADAVKSPKLCSSATLAPGKPTALLERSQSRASSHVGRAKNTC</sequence>
<protein>
    <submittedName>
        <fullName evidence="2">Uncharacterized protein</fullName>
    </submittedName>
</protein>
<dbReference type="OrthoDB" id="10323915at2759"/>
<feature type="region of interest" description="Disordered" evidence="1">
    <location>
        <begin position="140"/>
        <end position="159"/>
    </location>
</feature>
<dbReference type="AlphaFoldDB" id="A0A550CW86"/>
<feature type="compositionally biased region" description="Low complexity" evidence="1">
    <location>
        <begin position="215"/>
        <end position="232"/>
    </location>
</feature>
<reference evidence="2 3" key="1">
    <citation type="journal article" date="2019" name="New Phytol.">
        <title>Comparative genomics reveals unique wood-decay strategies and fruiting body development in the Schizophyllaceae.</title>
        <authorList>
            <person name="Almasi E."/>
            <person name="Sahu N."/>
            <person name="Krizsan K."/>
            <person name="Balint B."/>
            <person name="Kovacs G.M."/>
            <person name="Kiss B."/>
            <person name="Cseklye J."/>
            <person name="Drula E."/>
            <person name="Henrissat B."/>
            <person name="Nagy I."/>
            <person name="Chovatia M."/>
            <person name="Adam C."/>
            <person name="LaButti K."/>
            <person name="Lipzen A."/>
            <person name="Riley R."/>
            <person name="Grigoriev I.V."/>
            <person name="Nagy L.G."/>
        </authorList>
    </citation>
    <scope>NUCLEOTIDE SEQUENCE [LARGE SCALE GENOMIC DNA]</scope>
    <source>
        <strain evidence="2 3">NL-1724</strain>
    </source>
</reference>
<proteinExistence type="predicted"/>
<name>A0A550CW86_9AGAR</name>
<comment type="caution">
    <text evidence="2">The sequence shown here is derived from an EMBL/GenBank/DDBJ whole genome shotgun (WGS) entry which is preliminary data.</text>
</comment>
<gene>
    <name evidence="2" type="ORF">BD626DRAFT_4484</name>
</gene>
<evidence type="ECO:0000313" key="3">
    <source>
        <dbReference type="Proteomes" id="UP000320762"/>
    </source>
</evidence>
<organism evidence="2 3">
    <name type="scientific">Schizophyllum amplum</name>
    <dbReference type="NCBI Taxonomy" id="97359"/>
    <lineage>
        <taxon>Eukaryota</taxon>
        <taxon>Fungi</taxon>
        <taxon>Dikarya</taxon>
        <taxon>Basidiomycota</taxon>
        <taxon>Agaricomycotina</taxon>
        <taxon>Agaricomycetes</taxon>
        <taxon>Agaricomycetidae</taxon>
        <taxon>Agaricales</taxon>
        <taxon>Schizophyllaceae</taxon>
        <taxon>Schizophyllum</taxon>
    </lineage>
</organism>
<dbReference type="EMBL" id="VDMD01000001">
    <property type="protein sequence ID" value="TRM69044.1"/>
    <property type="molecule type" value="Genomic_DNA"/>
</dbReference>
<evidence type="ECO:0000256" key="1">
    <source>
        <dbReference type="SAM" id="MobiDB-lite"/>
    </source>
</evidence>
<feature type="compositionally biased region" description="Pro residues" evidence="1">
    <location>
        <begin position="141"/>
        <end position="154"/>
    </location>
</feature>